<gene>
    <name evidence="2" type="ORF">NYPRO_LOCUS24701</name>
</gene>
<dbReference type="EMBL" id="CAJHUB010000775">
    <property type="protein sequence ID" value="CAD7691907.1"/>
    <property type="molecule type" value="Genomic_DNA"/>
</dbReference>
<sequence length="45" mass="5147">MASKHIIFLSFLLLKILSLYGWIIVCLLILHLEDILTVSSLGDYK</sequence>
<comment type="caution">
    <text evidence="2">The sequence shown here is derived from an EMBL/GenBank/DDBJ whole genome shotgun (WGS) entry which is preliminary data.</text>
</comment>
<protein>
    <submittedName>
        <fullName evidence="2">(raccoon dog) hypothetical protein</fullName>
    </submittedName>
</protein>
<accession>A0A811ZS00</accession>
<proteinExistence type="predicted"/>
<organism evidence="2 3">
    <name type="scientific">Nyctereutes procyonoides</name>
    <name type="common">Raccoon dog</name>
    <name type="synonym">Canis procyonoides</name>
    <dbReference type="NCBI Taxonomy" id="34880"/>
    <lineage>
        <taxon>Eukaryota</taxon>
        <taxon>Metazoa</taxon>
        <taxon>Chordata</taxon>
        <taxon>Craniata</taxon>
        <taxon>Vertebrata</taxon>
        <taxon>Euteleostomi</taxon>
        <taxon>Mammalia</taxon>
        <taxon>Eutheria</taxon>
        <taxon>Laurasiatheria</taxon>
        <taxon>Carnivora</taxon>
        <taxon>Caniformia</taxon>
        <taxon>Canidae</taxon>
        <taxon>Nyctereutes</taxon>
    </lineage>
</organism>
<dbReference type="Proteomes" id="UP000645828">
    <property type="component" value="Unassembled WGS sequence"/>
</dbReference>
<keyword evidence="1" id="KW-0812">Transmembrane</keyword>
<evidence type="ECO:0000313" key="3">
    <source>
        <dbReference type="Proteomes" id="UP000645828"/>
    </source>
</evidence>
<name>A0A811ZS00_NYCPR</name>
<keyword evidence="1" id="KW-1133">Transmembrane helix</keyword>
<evidence type="ECO:0000256" key="1">
    <source>
        <dbReference type="SAM" id="Phobius"/>
    </source>
</evidence>
<feature type="transmembrane region" description="Helical" evidence="1">
    <location>
        <begin position="6"/>
        <end position="30"/>
    </location>
</feature>
<dbReference type="AlphaFoldDB" id="A0A811ZS00"/>
<evidence type="ECO:0000313" key="2">
    <source>
        <dbReference type="EMBL" id="CAD7691907.1"/>
    </source>
</evidence>
<keyword evidence="3" id="KW-1185">Reference proteome</keyword>
<reference evidence="2" key="1">
    <citation type="submission" date="2020-12" db="EMBL/GenBank/DDBJ databases">
        <authorList>
            <consortium name="Molecular Ecology Group"/>
        </authorList>
    </citation>
    <scope>NUCLEOTIDE SEQUENCE</scope>
    <source>
        <strain evidence="2">TBG_1078</strain>
    </source>
</reference>
<keyword evidence="1" id="KW-0472">Membrane</keyword>